<feature type="compositionally biased region" description="Acidic residues" evidence="1">
    <location>
        <begin position="259"/>
        <end position="282"/>
    </location>
</feature>
<dbReference type="OrthoDB" id="5102566at2759"/>
<feature type="compositionally biased region" description="Polar residues" evidence="1">
    <location>
        <begin position="1"/>
        <end position="12"/>
    </location>
</feature>
<reference evidence="2" key="1">
    <citation type="journal article" date="2020" name="bioRxiv">
        <title>Historical genomics reveals the evolutionary mechanisms behind multiple outbreaks of the host-specific coffee wilt pathogen Fusarium xylarioides.</title>
        <authorList>
            <person name="Peck D."/>
            <person name="Nowell R.W."/>
            <person name="Flood J."/>
            <person name="Ryan M.J."/>
            <person name="Barraclough T.G."/>
        </authorList>
    </citation>
    <scope>NUCLEOTIDE SEQUENCE</scope>
    <source>
        <strain evidence="2">IMI 127659i</strain>
    </source>
</reference>
<protein>
    <submittedName>
        <fullName evidence="2">Uncharacterized protein</fullName>
    </submittedName>
</protein>
<keyword evidence="3" id="KW-1185">Reference proteome</keyword>
<gene>
    <name evidence="2" type="ORF">H9Q72_001494</name>
</gene>
<dbReference type="Proteomes" id="UP000750502">
    <property type="component" value="Unassembled WGS sequence"/>
</dbReference>
<accession>A0A9P7IAI0</accession>
<dbReference type="AlphaFoldDB" id="A0A9P7IAI0"/>
<dbReference type="EMBL" id="JADFTT010000026">
    <property type="protein sequence ID" value="KAG5772237.1"/>
    <property type="molecule type" value="Genomic_DNA"/>
</dbReference>
<proteinExistence type="predicted"/>
<feature type="region of interest" description="Disordered" evidence="1">
    <location>
        <begin position="191"/>
        <end position="282"/>
    </location>
</feature>
<comment type="caution">
    <text evidence="2">The sequence shown here is derived from an EMBL/GenBank/DDBJ whole genome shotgun (WGS) entry which is preliminary data.</text>
</comment>
<evidence type="ECO:0000313" key="3">
    <source>
        <dbReference type="Proteomes" id="UP000750502"/>
    </source>
</evidence>
<organism evidence="2 3">
    <name type="scientific">Fusarium xylarioides</name>
    <dbReference type="NCBI Taxonomy" id="221167"/>
    <lineage>
        <taxon>Eukaryota</taxon>
        <taxon>Fungi</taxon>
        <taxon>Dikarya</taxon>
        <taxon>Ascomycota</taxon>
        <taxon>Pezizomycotina</taxon>
        <taxon>Sordariomycetes</taxon>
        <taxon>Hypocreomycetidae</taxon>
        <taxon>Hypocreales</taxon>
        <taxon>Nectriaceae</taxon>
        <taxon>Fusarium</taxon>
        <taxon>Fusarium fujikuroi species complex</taxon>
    </lineage>
</organism>
<sequence length="282" mass="31841">MFESDQNQNVPQPGQDPAQVRQWMSPRDPSSVSPGILMLLNNQEILAEQLSKLTEVVCNLKIGPRSSSKASSRRSSDASSRRSSKGRTGQEQASDVDMDEHDDTITRSFVDNDDFYHIFEGYIQNSRATPNVKRSRRVLENANKFRAVAEAQLCDFWDLSTLDEIRDRLLSLDDEQVVDLYITLSKRLKDEKSEGKKTALPSHQAKVVQTRTASFRTDIQGLDDGPSAEVDTPRREKRKAPQTPGPRRLMRGRNVVHDSDDDDDDDDDDEEDESGITDEGFP</sequence>
<reference evidence="2" key="2">
    <citation type="submission" date="2020-10" db="EMBL/GenBank/DDBJ databases">
        <authorList>
            <person name="Peck L.D."/>
            <person name="Nowell R.W."/>
            <person name="Flood J."/>
            <person name="Ryan M.J."/>
            <person name="Barraclough T.G."/>
        </authorList>
    </citation>
    <scope>NUCLEOTIDE SEQUENCE</scope>
    <source>
        <strain evidence="2">IMI 127659i</strain>
    </source>
</reference>
<feature type="region of interest" description="Disordered" evidence="1">
    <location>
        <begin position="64"/>
        <end position="102"/>
    </location>
</feature>
<evidence type="ECO:0000313" key="2">
    <source>
        <dbReference type="EMBL" id="KAG5772237.1"/>
    </source>
</evidence>
<evidence type="ECO:0000256" key="1">
    <source>
        <dbReference type="SAM" id="MobiDB-lite"/>
    </source>
</evidence>
<name>A0A9P7IAI0_9HYPO</name>
<feature type="compositionally biased region" description="Polar residues" evidence="1">
    <location>
        <begin position="207"/>
        <end position="217"/>
    </location>
</feature>
<feature type="region of interest" description="Disordered" evidence="1">
    <location>
        <begin position="1"/>
        <end position="30"/>
    </location>
</feature>